<dbReference type="OMA" id="EWNIRID"/>
<dbReference type="GeneID" id="93611578"/>
<gene>
    <name evidence="1" type="ORF">RO3G_04607</name>
</gene>
<dbReference type="AlphaFoldDB" id="I1BUM2"/>
<dbReference type="EMBL" id="CH476734">
    <property type="protein sequence ID" value="EIE79902.1"/>
    <property type="molecule type" value="Genomic_DNA"/>
</dbReference>
<accession>I1BUM2</accession>
<dbReference type="OrthoDB" id="2237965at2759"/>
<dbReference type="VEuPathDB" id="FungiDB:RO3G_04607"/>
<dbReference type="eggNOG" id="ENOG502RB21">
    <property type="taxonomic scope" value="Eukaryota"/>
</dbReference>
<protein>
    <submittedName>
        <fullName evidence="1">Uncharacterized protein</fullName>
    </submittedName>
</protein>
<dbReference type="Proteomes" id="UP000009138">
    <property type="component" value="Unassembled WGS sequence"/>
</dbReference>
<organism evidence="1 2">
    <name type="scientific">Rhizopus delemar (strain RA 99-880 / ATCC MYA-4621 / FGSC 9543 / NRRL 43880)</name>
    <name type="common">Mucormycosis agent</name>
    <name type="synonym">Rhizopus arrhizus var. delemar</name>
    <dbReference type="NCBI Taxonomy" id="246409"/>
    <lineage>
        <taxon>Eukaryota</taxon>
        <taxon>Fungi</taxon>
        <taxon>Fungi incertae sedis</taxon>
        <taxon>Mucoromycota</taxon>
        <taxon>Mucoromycotina</taxon>
        <taxon>Mucoromycetes</taxon>
        <taxon>Mucorales</taxon>
        <taxon>Mucorineae</taxon>
        <taxon>Rhizopodaceae</taxon>
        <taxon>Rhizopus</taxon>
    </lineage>
</organism>
<dbReference type="RefSeq" id="XP_067515298.1">
    <property type="nucleotide sequence ID" value="XM_067659197.1"/>
</dbReference>
<evidence type="ECO:0000313" key="1">
    <source>
        <dbReference type="EMBL" id="EIE79902.1"/>
    </source>
</evidence>
<sequence>MYVNWDSQIEPISSLKWYKVDSFISYLHDVRQYLTQTIGKFSVSYLPRSIEQVLPATASQRFPATEGWLCEGLGEWSMKYDLLSLALNVALHPHRLERKYPEFETAGEVEYYCLMVINDLLHLLASPEEVQVIQRSAFEQKYGLRWAENSTVIGLPPTLSSDPVKVNTAVKRWKEDAGIDEEEFSSGFTKLQRRATQK</sequence>
<dbReference type="InterPro" id="IPR001337">
    <property type="entry name" value="TMV-like_coat"/>
</dbReference>
<evidence type="ECO:0000313" key="2">
    <source>
        <dbReference type="Proteomes" id="UP000009138"/>
    </source>
</evidence>
<dbReference type="Pfam" id="PF00721">
    <property type="entry name" value="TMV_coat"/>
    <property type="match status" value="1"/>
</dbReference>
<dbReference type="InParanoid" id="I1BUM2"/>
<dbReference type="GO" id="GO:0005198">
    <property type="term" value="F:structural molecule activity"/>
    <property type="evidence" value="ECO:0007669"/>
    <property type="project" value="InterPro"/>
</dbReference>
<reference evidence="1 2" key="1">
    <citation type="journal article" date="2009" name="PLoS Genet.">
        <title>Genomic analysis of the basal lineage fungus Rhizopus oryzae reveals a whole-genome duplication.</title>
        <authorList>
            <person name="Ma L.-J."/>
            <person name="Ibrahim A.S."/>
            <person name="Skory C."/>
            <person name="Grabherr M.G."/>
            <person name="Burger G."/>
            <person name="Butler M."/>
            <person name="Elias M."/>
            <person name="Idnurm A."/>
            <person name="Lang B.F."/>
            <person name="Sone T."/>
            <person name="Abe A."/>
            <person name="Calvo S.E."/>
            <person name="Corrochano L.M."/>
            <person name="Engels R."/>
            <person name="Fu J."/>
            <person name="Hansberg W."/>
            <person name="Kim J.-M."/>
            <person name="Kodira C.D."/>
            <person name="Koehrsen M.J."/>
            <person name="Liu B."/>
            <person name="Miranda-Saavedra D."/>
            <person name="O'Leary S."/>
            <person name="Ortiz-Castellanos L."/>
            <person name="Poulter R."/>
            <person name="Rodriguez-Romero J."/>
            <person name="Ruiz-Herrera J."/>
            <person name="Shen Y.-Q."/>
            <person name="Zeng Q."/>
            <person name="Galagan J."/>
            <person name="Birren B.W."/>
            <person name="Cuomo C.A."/>
            <person name="Wickes B.L."/>
        </authorList>
    </citation>
    <scope>NUCLEOTIDE SEQUENCE [LARGE SCALE GENOMIC DNA]</scope>
    <source>
        <strain evidence="2">RA 99-880 / ATCC MYA-4621 / FGSC 9543 / NRRL 43880</strain>
    </source>
</reference>
<keyword evidence="2" id="KW-1185">Reference proteome</keyword>
<name>I1BUM2_RHIO9</name>
<proteinExistence type="predicted"/>